<feature type="transmembrane region" description="Helical" evidence="1">
    <location>
        <begin position="186"/>
        <end position="207"/>
    </location>
</feature>
<keyword evidence="1" id="KW-1133">Transmembrane helix</keyword>
<name>A0ABD2CBB5_VESMC</name>
<organism evidence="2 3">
    <name type="scientific">Vespula maculifrons</name>
    <name type="common">Eastern yellow jacket</name>
    <name type="synonym">Wasp</name>
    <dbReference type="NCBI Taxonomy" id="7453"/>
    <lineage>
        <taxon>Eukaryota</taxon>
        <taxon>Metazoa</taxon>
        <taxon>Ecdysozoa</taxon>
        <taxon>Arthropoda</taxon>
        <taxon>Hexapoda</taxon>
        <taxon>Insecta</taxon>
        <taxon>Pterygota</taxon>
        <taxon>Neoptera</taxon>
        <taxon>Endopterygota</taxon>
        <taxon>Hymenoptera</taxon>
        <taxon>Apocrita</taxon>
        <taxon>Aculeata</taxon>
        <taxon>Vespoidea</taxon>
        <taxon>Vespidae</taxon>
        <taxon>Vespinae</taxon>
        <taxon>Vespula</taxon>
    </lineage>
</organism>
<accession>A0ABD2CBB5</accession>
<keyword evidence="3" id="KW-1185">Reference proteome</keyword>
<protein>
    <submittedName>
        <fullName evidence="2">Uncharacterized protein</fullName>
    </submittedName>
</protein>
<dbReference type="AlphaFoldDB" id="A0ABD2CBB5"/>
<sequence length="364" mass="39810">MTRRGSRTSRIVIISHGNLTMKAKPYCNYVDDLSYPQGVVQNYICQKQSLIFTVSSESIPYGHLLRKILFFQSLTFKMLQDNLNNIIAVFLFFAVHANCVPKYDDRGFIPSSITYMEKVGKAQDQVAMPSQAEVRTDTSTKHGETTINDISDRNQEARFGFTNIGSSGSGYAISPYAPAKIDLGGLLLGAIIGVGSILIIPKLLYVLSGTYGNYARSKYYKIQNETFTPNGEENGFAQSMTKLDDALARHGIDTTSCMQRAVCTYSQQAAAAIRVADEENEDEKISSFDRMIDAITTNQVFRTAMQGTAIQEAVEAGHSGKNCSYSYPHCGFSLETMLSLLSNVITAVSTANARAASSTASSLL</sequence>
<dbReference type="EMBL" id="JAYRBN010000058">
    <property type="protein sequence ID" value="KAL2742358.1"/>
    <property type="molecule type" value="Genomic_DNA"/>
</dbReference>
<evidence type="ECO:0000256" key="1">
    <source>
        <dbReference type="SAM" id="Phobius"/>
    </source>
</evidence>
<reference evidence="2 3" key="1">
    <citation type="journal article" date="2024" name="Ann. Entomol. Soc. Am.">
        <title>Genomic analyses of the southern and eastern yellowjacket wasps (Hymenoptera: Vespidae) reveal evolutionary signatures of social life.</title>
        <authorList>
            <person name="Catto M.A."/>
            <person name="Caine P.B."/>
            <person name="Orr S.E."/>
            <person name="Hunt B.G."/>
            <person name="Goodisman M.A.D."/>
        </authorList>
    </citation>
    <scope>NUCLEOTIDE SEQUENCE [LARGE SCALE GENOMIC DNA]</scope>
    <source>
        <strain evidence="2">232</strain>
        <tissue evidence="2">Head and thorax</tissue>
    </source>
</reference>
<comment type="caution">
    <text evidence="2">The sequence shown here is derived from an EMBL/GenBank/DDBJ whole genome shotgun (WGS) entry which is preliminary data.</text>
</comment>
<dbReference type="InterPro" id="IPR006631">
    <property type="entry name" value="DM4_12"/>
</dbReference>
<dbReference type="Proteomes" id="UP001607303">
    <property type="component" value="Unassembled WGS sequence"/>
</dbReference>
<dbReference type="Pfam" id="PF07841">
    <property type="entry name" value="DM4_12"/>
    <property type="match status" value="1"/>
</dbReference>
<proteinExistence type="predicted"/>
<keyword evidence="1" id="KW-0472">Membrane</keyword>
<gene>
    <name evidence="2" type="ORF">V1477_009987</name>
</gene>
<evidence type="ECO:0000313" key="3">
    <source>
        <dbReference type="Proteomes" id="UP001607303"/>
    </source>
</evidence>
<evidence type="ECO:0000313" key="2">
    <source>
        <dbReference type="EMBL" id="KAL2742358.1"/>
    </source>
</evidence>
<keyword evidence="1" id="KW-0812">Transmembrane</keyword>